<gene>
    <name evidence="1" type="ORF">AMS68_004715</name>
</gene>
<evidence type="ECO:0000313" key="1">
    <source>
        <dbReference type="EMBL" id="QIW99197.1"/>
    </source>
</evidence>
<evidence type="ECO:0000313" key="2">
    <source>
        <dbReference type="Proteomes" id="UP000503462"/>
    </source>
</evidence>
<sequence length="218" mass="25190">MFSKLRIGSKKRVDSSSHPNGANFLSLPAELRNNIYECVLEDTATLTMVPRKAFIKPKPPAMLLVSRQVRAEYQPILLTRARIVANVYNYDFRDISSVVSSLYPTQLKLLRLNNTLVIKLHCLRCRPQDLDLLRRWLVKRADPLDRLSWSYEVGWSRITVALSAKPDMLVGHLEMLNDMKTRSRLDERVAWEMLPIQDCIRQELETVQQELANSALQT</sequence>
<keyword evidence="2" id="KW-1185">Reference proteome</keyword>
<protein>
    <recommendedName>
        <fullName evidence="3">F-box domain-containing protein</fullName>
    </recommendedName>
</protein>
<proteinExistence type="predicted"/>
<dbReference type="EMBL" id="CP051141">
    <property type="protein sequence ID" value="QIW99197.1"/>
    <property type="molecule type" value="Genomic_DNA"/>
</dbReference>
<dbReference type="OrthoDB" id="3864028at2759"/>
<dbReference type="Proteomes" id="UP000503462">
    <property type="component" value="Chromosome 3"/>
</dbReference>
<organism evidence="1 2">
    <name type="scientific">Peltaster fructicola</name>
    <dbReference type="NCBI Taxonomy" id="286661"/>
    <lineage>
        <taxon>Eukaryota</taxon>
        <taxon>Fungi</taxon>
        <taxon>Dikarya</taxon>
        <taxon>Ascomycota</taxon>
        <taxon>Pezizomycotina</taxon>
        <taxon>Dothideomycetes</taxon>
        <taxon>Dothideomycetes incertae sedis</taxon>
        <taxon>Peltaster</taxon>
    </lineage>
</organism>
<dbReference type="PANTHER" id="PTHR42085">
    <property type="entry name" value="F-BOX DOMAIN-CONTAINING PROTEIN"/>
    <property type="match status" value="1"/>
</dbReference>
<dbReference type="InterPro" id="IPR038883">
    <property type="entry name" value="AN11006-like"/>
</dbReference>
<dbReference type="PANTHER" id="PTHR42085:SF1">
    <property type="entry name" value="F-BOX DOMAIN-CONTAINING PROTEIN"/>
    <property type="match status" value="1"/>
</dbReference>
<reference evidence="1 2" key="1">
    <citation type="journal article" date="2016" name="Sci. Rep.">
        <title>Peltaster fructicola genome reveals evolution from an invasive phytopathogen to an ectophytic parasite.</title>
        <authorList>
            <person name="Xu C."/>
            <person name="Chen H."/>
            <person name="Gleason M.L."/>
            <person name="Xu J.R."/>
            <person name="Liu H."/>
            <person name="Zhang R."/>
            <person name="Sun G."/>
        </authorList>
    </citation>
    <scope>NUCLEOTIDE SEQUENCE [LARGE SCALE GENOMIC DNA]</scope>
    <source>
        <strain evidence="1 2">LNHT1506</strain>
    </source>
</reference>
<accession>A0A6H0XX79</accession>
<dbReference type="AlphaFoldDB" id="A0A6H0XX79"/>
<evidence type="ECO:0008006" key="3">
    <source>
        <dbReference type="Google" id="ProtNLM"/>
    </source>
</evidence>
<name>A0A6H0XX79_9PEZI</name>